<dbReference type="AlphaFoldDB" id="A0A9P7C3X2"/>
<dbReference type="Proteomes" id="UP000717996">
    <property type="component" value="Unassembled WGS sequence"/>
</dbReference>
<evidence type="ECO:0000259" key="1">
    <source>
        <dbReference type="PROSITE" id="PS50878"/>
    </source>
</evidence>
<reference evidence="2" key="1">
    <citation type="journal article" date="2020" name="Microb. Genom.">
        <title>Genetic diversity of clinical and environmental Mucorales isolates obtained from an investigation of mucormycosis cases among solid organ transplant recipients.</title>
        <authorList>
            <person name="Nguyen M.H."/>
            <person name="Kaul D."/>
            <person name="Muto C."/>
            <person name="Cheng S.J."/>
            <person name="Richter R.A."/>
            <person name="Bruno V.M."/>
            <person name="Liu G."/>
            <person name="Beyhan S."/>
            <person name="Sundermann A.J."/>
            <person name="Mounaud S."/>
            <person name="Pasculle A.W."/>
            <person name="Nierman W.C."/>
            <person name="Driscoll E."/>
            <person name="Cumbie R."/>
            <person name="Clancy C.J."/>
            <person name="Dupont C.L."/>
        </authorList>
    </citation>
    <scope>NUCLEOTIDE SEQUENCE</scope>
    <source>
        <strain evidence="2">GL16</strain>
    </source>
</reference>
<dbReference type="InterPro" id="IPR000477">
    <property type="entry name" value="RT_dom"/>
</dbReference>
<gene>
    <name evidence="2" type="ORF">G6F51_012016</name>
</gene>
<dbReference type="PROSITE" id="PS50878">
    <property type="entry name" value="RT_POL"/>
    <property type="match status" value="1"/>
</dbReference>
<dbReference type="SUPFAM" id="SSF56672">
    <property type="entry name" value="DNA/RNA polymerases"/>
    <property type="match status" value="1"/>
</dbReference>
<sequence length="190" mass="21294">MYVNINGYLTLPVSLGRGLREGDPISPLLFNLVLEPLVKAISDSPVICGFGPPSLSLPTIRDPLHGPSAIQPLKVLAYADDLLLFLWDPAELEATQQLIHCYNLASNAKMNFDKTIAFSVSGLPHPHWPPVLAAHEITKWHDRRTIEPLTYLGYPLARSTTQRQFFQDQMITKIARACDIHKQRNLSFRG</sequence>
<proteinExistence type="predicted"/>
<feature type="domain" description="Reverse transcriptase" evidence="1">
    <location>
        <begin position="1"/>
        <end position="156"/>
    </location>
</feature>
<protein>
    <recommendedName>
        <fullName evidence="1">Reverse transcriptase domain-containing protein</fullName>
    </recommendedName>
</protein>
<dbReference type="InterPro" id="IPR043502">
    <property type="entry name" value="DNA/RNA_pol_sf"/>
</dbReference>
<dbReference type="OrthoDB" id="2426083at2759"/>
<name>A0A9P7C3X2_RHIOR</name>
<evidence type="ECO:0000313" key="2">
    <source>
        <dbReference type="EMBL" id="KAG1534586.1"/>
    </source>
</evidence>
<comment type="caution">
    <text evidence="2">The sequence shown here is derived from an EMBL/GenBank/DDBJ whole genome shotgun (WGS) entry which is preliminary data.</text>
</comment>
<organism evidence="2 3">
    <name type="scientific">Rhizopus oryzae</name>
    <name type="common">Mucormycosis agent</name>
    <name type="synonym">Rhizopus arrhizus var. delemar</name>
    <dbReference type="NCBI Taxonomy" id="64495"/>
    <lineage>
        <taxon>Eukaryota</taxon>
        <taxon>Fungi</taxon>
        <taxon>Fungi incertae sedis</taxon>
        <taxon>Mucoromycota</taxon>
        <taxon>Mucoromycotina</taxon>
        <taxon>Mucoromycetes</taxon>
        <taxon>Mucorales</taxon>
        <taxon>Mucorineae</taxon>
        <taxon>Rhizopodaceae</taxon>
        <taxon>Rhizopus</taxon>
    </lineage>
</organism>
<evidence type="ECO:0000313" key="3">
    <source>
        <dbReference type="Proteomes" id="UP000717996"/>
    </source>
</evidence>
<accession>A0A9P7C3X2</accession>
<dbReference type="OMA" id="TEWHDST"/>
<dbReference type="EMBL" id="JAANIT010003204">
    <property type="protein sequence ID" value="KAG1534586.1"/>
    <property type="molecule type" value="Genomic_DNA"/>
</dbReference>
<dbReference type="Pfam" id="PF00078">
    <property type="entry name" value="RVT_1"/>
    <property type="match status" value="1"/>
</dbReference>